<gene>
    <name evidence="1" type="ORF">IPOD504_LOCUS3392</name>
</gene>
<evidence type="ECO:0008006" key="3">
    <source>
        <dbReference type="Google" id="ProtNLM"/>
    </source>
</evidence>
<proteinExistence type="predicted"/>
<name>A0ABN8HZL1_9NEOP</name>
<evidence type="ECO:0000313" key="1">
    <source>
        <dbReference type="EMBL" id="CAH2041759.1"/>
    </source>
</evidence>
<feature type="non-terminal residue" evidence="1">
    <location>
        <position position="76"/>
    </location>
</feature>
<dbReference type="Proteomes" id="UP000837857">
    <property type="component" value="Chromosome 13"/>
</dbReference>
<evidence type="ECO:0000313" key="2">
    <source>
        <dbReference type="Proteomes" id="UP000837857"/>
    </source>
</evidence>
<reference evidence="1" key="1">
    <citation type="submission" date="2022-03" db="EMBL/GenBank/DDBJ databases">
        <authorList>
            <person name="Martin H S."/>
        </authorList>
    </citation>
    <scope>NUCLEOTIDE SEQUENCE</scope>
</reference>
<organism evidence="1 2">
    <name type="scientific">Iphiclides podalirius</name>
    <name type="common">scarce swallowtail</name>
    <dbReference type="NCBI Taxonomy" id="110791"/>
    <lineage>
        <taxon>Eukaryota</taxon>
        <taxon>Metazoa</taxon>
        <taxon>Ecdysozoa</taxon>
        <taxon>Arthropoda</taxon>
        <taxon>Hexapoda</taxon>
        <taxon>Insecta</taxon>
        <taxon>Pterygota</taxon>
        <taxon>Neoptera</taxon>
        <taxon>Endopterygota</taxon>
        <taxon>Lepidoptera</taxon>
        <taxon>Glossata</taxon>
        <taxon>Ditrysia</taxon>
        <taxon>Papilionoidea</taxon>
        <taxon>Papilionidae</taxon>
        <taxon>Papilioninae</taxon>
        <taxon>Iphiclides</taxon>
    </lineage>
</organism>
<accession>A0ABN8HZL1</accession>
<dbReference type="EMBL" id="OW152825">
    <property type="protein sequence ID" value="CAH2041759.1"/>
    <property type="molecule type" value="Genomic_DNA"/>
</dbReference>
<protein>
    <recommendedName>
        <fullName evidence="3">DDE Tnp4 domain-containing protein</fullName>
    </recommendedName>
</protein>
<keyword evidence="2" id="KW-1185">Reference proteome</keyword>
<sequence>MTFNLLGWKVARELVVYLMLSDNRRPWTFAPTTNTTCRFDDLLWMSWYFLGRTCPCVEQKKLLVGDPPYPPMKGIT</sequence>